<dbReference type="InterPro" id="IPR025836">
    <property type="entry name" value="Zn_knuckle_CX2CX4HX4C"/>
</dbReference>
<reference evidence="3 4" key="1">
    <citation type="journal article" date="2024" name="G3 (Bethesda)">
        <title>Genome assembly of Hibiscus sabdariffa L. provides insights into metabolisms of medicinal natural products.</title>
        <authorList>
            <person name="Kim T."/>
        </authorList>
    </citation>
    <scope>NUCLEOTIDE SEQUENCE [LARGE SCALE GENOMIC DNA]</scope>
    <source>
        <strain evidence="3">TK-2024</strain>
        <tissue evidence="3">Old leaves</tissue>
    </source>
</reference>
<name>A0ABR2R014_9ROSI</name>
<keyword evidence="1" id="KW-0479">Metal-binding</keyword>
<evidence type="ECO:0000313" key="4">
    <source>
        <dbReference type="Proteomes" id="UP001396334"/>
    </source>
</evidence>
<dbReference type="InterPro" id="IPR001878">
    <property type="entry name" value="Znf_CCHC"/>
</dbReference>
<proteinExistence type="predicted"/>
<feature type="domain" description="CCHC-type" evidence="2">
    <location>
        <begin position="38"/>
        <end position="52"/>
    </location>
</feature>
<protein>
    <recommendedName>
        <fullName evidence="2">CCHC-type domain-containing protein</fullName>
    </recommendedName>
</protein>
<accession>A0ABR2R014</accession>
<sequence length="101" mass="11477">MVEVNVNDPLLHCVLTGKYANGKKRICLIQYEKLKKLCFNCGRLGHEIELCPHPKDENATATPYGPWMKAPMETKWPPPFLRRGVVYCHHLAEESATNASK</sequence>
<evidence type="ECO:0000313" key="3">
    <source>
        <dbReference type="EMBL" id="KAK9006317.1"/>
    </source>
</evidence>
<dbReference type="Proteomes" id="UP001396334">
    <property type="component" value="Unassembled WGS sequence"/>
</dbReference>
<organism evidence="3 4">
    <name type="scientific">Hibiscus sabdariffa</name>
    <name type="common">roselle</name>
    <dbReference type="NCBI Taxonomy" id="183260"/>
    <lineage>
        <taxon>Eukaryota</taxon>
        <taxon>Viridiplantae</taxon>
        <taxon>Streptophyta</taxon>
        <taxon>Embryophyta</taxon>
        <taxon>Tracheophyta</taxon>
        <taxon>Spermatophyta</taxon>
        <taxon>Magnoliopsida</taxon>
        <taxon>eudicotyledons</taxon>
        <taxon>Gunneridae</taxon>
        <taxon>Pentapetalae</taxon>
        <taxon>rosids</taxon>
        <taxon>malvids</taxon>
        <taxon>Malvales</taxon>
        <taxon>Malvaceae</taxon>
        <taxon>Malvoideae</taxon>
        <taxon>Hibiscus</taxon>
    </lineage>
</organism>
<evidence type="ECO:0000256" key="1">
    <source>
        <dbReference type="PROSITE-ProRule" id="PRU00047"/>
    </source>
</evidence>
<dbReference type="PROSITE" id="PS50158">
    <property type="entry name" value="ZF_CCHC"/>
    <property type="match status" value="1"/>
</dbReference>
<keyword evidence="1" id="KW-0863">Zinc-finger</keyword>
<dbReference type="Gene3D" id="4.10.60.10">
    <property type="entry name" value="Zinc finger, CCHC-type"/>
    <property type="match status" value="1"/>
</dbReference>
<evidence type="ECO:0000259" key="2">
    <source>
        <dbReference type="PROSITE" id="PS50158"/>
    </source>
</evidence>
<dbReference type="EMBL" id="JBBPBN010000029">
    <property type="protein sequence ID" value="KAK9006317.1"/>
    <property type="molecule type" value="Genomic_DNA"/>
</dbReference>
<keyword evidence="4" id="KW-1185">Reference proteome</keyword>
<dbReference type="Pfam" id="PF14392">
    <property type="entry name" value="zf-CCHC_4"/>
    <property type="match status" value="1"/>
</dbReference>
<dbReference type="SUPFAM" id="SSF57756">
    <property type="entry name" value="Retrovirus zinc finger-like domains"/>
    <property type="match status" value="1"/>
</dbReference>
<dbReference type="InterPro" id="IPR036875">
    <property type="entry name" value="Znf_CCHC_sf"/>
</dbReference>
<gene>
    <name evidence="3" type="ORF">V6N11_035359</name>
</gene>
<comment type="caution">
    <text evidence="3">The sequence shown here is derived from an EMBL/GenBank/DDBJ whole genome shotgun (WGS) entry which is preliminary data.</text>
</comment>
<keyword evidence="1" id="KW-0862">Zinc</keyword>